<proteinExistence type="inferred from homology"/>
<feature type="binding site" evidence="2">
    <location>
        <position position="28"/>
    </location>
    <ligand>
        <name>Mg(2+)</name>
        <dbReference type="ChEBI" id="CHEBI:18420"/>
        <label>3</label>
    </ligand>
</feature>
<keyword evidence="2" id="KW-0547">Nucleotide-binding</keyword>
<protein>
    <recommendedName>
        <fullName evidence="2">Thiamine-monophosphate kinase</fullName>
        <shortName evidence="2">TMP kinase</shortName>
        <shortName evidence="2">Thiamine-phosphate kinase</shortName>
        <ecNumber evidence="2">2.7.4.16</ecNumber>
    </recommendedName>
</protein>
<feature type="binding site" evidence="2">
    <location>
        <position position="205"/>
    </location>
    <ligand>
        <name>Mg(2+)</name>
        <dbReference type="ChEBI" id="CHEBI:18420"/>
        <label>3</label>
    </ligand>
</feature>
<feature type="binding site" evidence="2">
    <location>
        <position position="255"/>
    </location>
    <ligand>
        <name>substrate</name>
    </ligand>
</feature>
<feature type="binding site" evidence="2">
    <location>
        <position position="28"/>
    </location>
    <ligand>
        <name>Mg(2+)</name>
        <dbReference type="ChEBI" id="CHEBI:18420"/>
        <label>4</label>
    </ligand>
</feature>
<dbReference type="InterPro" id="IPR036676">
    <property type="entry name" value="PurM-like_C_sf"/>
</dbReference>
<feature type="domain" description="PurM-like C-terminal" evidence="4">
    <location>
        <begin position="148"/>
        <end position="293"/>
    </location>
</feature>
<dbReference type="Pfam" id="PF00586">
    <property type="entry name" value="AIRS"/>
    <property type="match status" value="1"/>
</dbReference>
<reference evidence="5 6" key="1">
    <citation type="submission" date="2016-10" db="EMBL/GenBank/DDBJ databases">
        <authorList>
            <person name="de Groot N.N."/>
        </authorList>
    </citation>
    <scope>NUCLEOTIDE SEQUENCE [LARGE SCALE GENOMIC DNA]</scope>
    <source>
        <strain evidence="5 6">DSM 25927</strain>
    </source>
</reference>
<dbReference type="GO" id="GO:0009229">
    <property type="term" value="P:thiamine diphosphate biosynthetic process"/>
    <property type="evidence" value="ECO:0007669"/>
    <property type="project" value="UniProtKB-UniRule"/>
</dbReference>
<dbReference type="EC" id="2.7.4.16" evidence="2"/>
<sequence>MDEFALIRRYFAALTPAHPAVALGIGDDCALLTPPPGEQLAISSDTLIAGRHFPRDTAPADIGHKALAVNLSDLAAMGAQPLAFTLALTLPQADEAWLAAFAEGLGALARASGMALIGGDTTRGPLSISITVLGSVPPGRALRRDGAQPGDLVCVTGTLGDAALALQQLQVGQSPDPVLRARLDRPSPRNAAGLALRGLAHAGIDISDGLCGDLGHVLDASGLGAELQVGQLPMSDAFARSVMPAQRLRLQNGGDDYELCLCLPPAALAQARAACGALPLSVVGRVVAAPGLRMLDASGAPLPAPDSYQHF</sequence>
<feature type="binding site" evidence="2">
    <location>
        <position position="73"/>
    </location>
    <ligand>
        <name>Mg(2+)</name>
        <dbReference type="ChEBI" id="CHEBI:18420"/>
        <label>3</label>
    </ligand>
</feature>
<evidence type="ECO:0000259" key="4">
    <source>
        <dbReference type="Pfam" id="PF02769"/>
    </source>
</evidence>
<dbReference type="HAMAP" id="MF_02128">
    <property type="entry name" value="TMP_kinase"/>
    <property type="match status" value="1"/>
</dbReference>
<dbReference type="Proteomes" id="UP000199233">
    <property type="component" value="Unassembled WGS sequence"/>
</dbReference>
<feature type="binding site" evidence="2">
    <location>
        <position position="45"/>
    </location>
    <ligand>
        <name>Mg(2+)</name>
        <dbReference type="ChEBI" id="CHEBI:18420"/>
        <label>1</label>
    </ligand>
</feature>
<keyword evidence="2" id="KW-0067">ATP-binding</keyword>
<evidence type="ECO:0000259" key="3">
    <source>
        <dbReference type="Pfam" id="PF00586"/>
    </source>
</evidence>
<dbReference type="PIRSF" id="PIRSF005303">
    <property type="entry name" value="Thiam_monoph_kin"/>
    <property type="match status" value="1"/>
</dbReference>
<dbReference type="RefSeq" id="WP_093288754.1">
    <property type="nucleotide sequence ID" value="NZ_FOFS01000013.1"/>
</dbReference>
<comment type="pathway">
    <text evidence="2">Cofactor biosynthesis; thiamine diphosphate biosynthesis; thiamine diphosphate from thiamine phosphate: step 1/1.</text>
</comment>
<keyword evidence="6" id="KW-1185">Reference proteome</keyword>
<dbReference type="UniPathway" id="UPA00060">
    <property type="reaction ID" value="UER00142"/>
</dbReference>
<feature type="binding site" evidence="2">
    <location>
        <position position="308"/>
    </location>
    <ligand>
        <name>substrate</name>
    </ligand>
</feature>
<feature type="binding site" evidence="2">
    <location>
        <position position="43"/>
    </location>
    <ligand>
        <name>Mg(2+)</name>
        <dbReference type="ChEBI" id="CHEBI:18420"/>
        <label>4</label>
    </ligand>
</feature>
<name>A0A1H9KLL8_9GAMM</name>
<feature type="binding site" evidence="2">
    <location>
        <position position="73"/>
    </location>
    <ligand>
        <name>Mg(2+)</name>
        <dbReference type="ChEBI" id="CHEBI:18420"/>
        <label>2</label>
    </ligand>
</feature>
<feature type="binding site" evidence="2">
    <location>
        <position position="52"/>
    </location>
    <ligand>
        <name>substrate</name>
    </ligand>
</feature>
<dbReference type="InterPro" id="IPR010918">
    <property type="entry name" value="PurM-like_C_dom"/>
</dbReference>
<comment type="caution">
    <text evidence="2">Lacks conserved residue(s) required for the propagation of feature annotation.</text>
</comment>
<dbReference type="SUPFAM" id="SSF55326">
    <property type="entry name" value="PurM N-terminal domain-like"/>
    <property type="match status" value="1"/>
</dbReference>
<dbReference type="GO" id="GO:0009228">
    <property type="term" value="P:thiamine biosynthetic process"/>
    <property type="evidence" value="ECO:0007669"/>
    <property type="project" value="UniProtKB-KW"/>
</dbReference>
<feature type="binding site" evidence="2">
    <location>
        <begin position="119"/>
        <end position="120"/>
    </location>
    <ligand>
        <name>ATP</name>
        <dbReference type="ChEBI" id="CHEBI:30616"/>
    </ligand>
</feature>
<evidence type="ECO:0000256" key="1">
    <source>
        <dbReference type="ARBA" id="ARBA00022977"/>
    </source>
</evidence>
<feature type="binding site" evidence="2">
    <location>
        <position position="45"/>
    </location>
    <ligand>
        <name>Mg(2+)</name>
        <dbReference type="ChEBI" id="CHEBI:18420"/>
        <label>2</label>
    </ligand>
</feature>
<feature type="binding site" evidence="2">
    <location>
        <position position="144"/>
    </location>
    <ligand>
        <name>ATP</name>
        <dbReference type="ChEBI" id="CHEBI:30616"/>
    </ligand>
</feature>
<dbReference type="InterPro" id="IPR016188">
    <property type="entry name" value="PurM-like_N"/>
</dbReference>
<dbReference type="PANTHER" id="PTHR30270">
    <property type="entry name" value="THIAMINE-MONOPHOSPHATE KINASE"/>
    <property type="match status" value="1"/>
</dbReference>
<dbReference type="CDD" id="cd02194">
    <property type="entry name" value="ThiL"/>
    <property type="match status" value="1"/>
</dbReference>
<feature type="binding site" evidence="2">
    <location>
        <position position="120"/>
    </location>
    <ligand>
        <name>Mg(2+)</name>
        <dbReference type="ChEBI" id="CHEBI:18420"/>
        <label>1</label>
    </ligand>
</feature>
<dbReference type="SUPFAM" id="SSF56042">
    <property type="entry name" value="PurM C-terminal domain-like"/>
    <property type="match status" value="1"/>
</dbReference>
<comment type="similarity">
    <text evidence="2">Belongs to the thiamine-monophosphate kinase family.</text>
</comment>
<dbReference type="GO" id="GO:0005524">
    <property type="term" value="F:ATP binding"/>
    <property type="evidence" value="ECO:0007669"/>
    <property type="project" value="UniProtKB-UniRule"/>
</dbReference>
<dbReference type="GO" id="GO:0000287">
    <property type="term" value="F:magnesium ion binding"/>
    <property type="evidence" value="ECO:0007669"/>
    <property type="project" value="UniProtKB-UniRule"/>
</dbReference>
<evidence type="ECO:0000256" key="2">
    <source>
        <dbReference type="HAMAP-Rule" id="MF_02128"/>
    </source>
</evidence>
<comment type="function">
    <text evidence="2">Catalyzes the ATP-dependent phosphorylation of thiamine-monophosphate (TMP) to form thiamine-pyrophosphate (TPP), the active form of vitamin B1.</text>
</comment>
<keyword evidence="2" id="KW-0460">Magnesium</keyword>
<dbReference type="Gene3D" id="3.30.1330.10">
    <property type="entry name" value="PurM-like, N-terminal domain"/>
    <property type="match status" value="1"/>
</dbReference>
<feature type="binding site" evidence="2">
    <location>
        <position position="73"/>
    </location>
    <ligand>
        <name>Mg(2+)</name>
        <dbReference type="ChEBI" id="CHEBI:18420"/>
        <label>4</label>
    </ligand>
</feature>
<evidence type="ECO:0000313" key="5">
    <source>
        <dbReference type="EMBL" id="SEQ99807.1"/>
    </source>
</evidence>
<keyword evidence="1 2" id="KW-0784">Thiamine biosynthesis</keyword>
<keyword evidence="2" id="KW-0808">Transferase</keyword>
<dbReference type="OrthoDB" id="9802811at2"/>
<dbReference type="EMBL" id="FOFS01000013">
    <property type="protein sequence ID" value="SEQ99807.1"/>
    <property type="molecule type" value="Genomic_DNA"/>
</dbReference>
<dbReference type="AlphaFoldDB" id="A0A1H9KLL8"/>
<organism evidence="5 6">
    <name type="scientific">Solimonas aquatica</name>
    <dbReference type="NCBI Taxonomy" id="489703"/>
    <lineage>
        <taxon>Bacteria</taxon>
        <taxon>Pseudomonadati</taxon>
        <taxon>Pseudomonadota</taxon>
        <taxon>Gammaproteobacteria</taxon>
        <taxon>Nevskiales</taxon>
        <taxon>Nevskiaceae</taxon>
        <taxon>Solimonas</taxon>
    </lineage>
</organism>
<dbReference type="InterPro" id="IPR006283">
    <property type="entry name" value="ThiL-like"/>
</dbReference>
<dbReference type="STRING" id="489703.SAMN04488038_113157"/>
<dbReference type="GO" id="GO:0009030">
    <property type="term" value="F:thiamine-phosphate kinase activity"/>
    <property type="evidence" value="ECO:0007669"/>
    <property type="project" value="UniProtKB-UniRule"/>
</dbReference>
<dbReference type="PANTHER" id="PTHR30270:SF0">
    <property type="entry name" value="THIAMINE-MONOPHOSPHATE KINASE"/>
    <property type="match status" value="1"/>
</dbReference>
<comment type="catalytic activity">
    <reaction evidence="2">
        <text>thiamine phosphate + ATP = thiamine diphosphate + ADP</text>
        <dbReference type="Rhea" id="RHEA:15913"/>
        <dbReference type="ChEBI" id="CHEBI:30616"/>
        <dbReference type="ChEBI" id="CHEBI:37575"/>
        <dbReference type="ChEBI" id="CHEBI:58937"/>
        <dbReference type="ChEBI" id="CHEBI:456216"/>
        <dbReference type="EC" id="2.7.4.16"/>
    </reaction>
</comment>
<keyword evidence="2 5" id="KW-0418">Kinase</keyword>
<gene>
    <name evidence="2" type="primary">thiL</name>
    <name evidence="5" type="ORF">SAMN04488038_113157</name>
</gene>
<accession>A0A1H9KLL8</accession>
<feature type="domain" description="PurM-like N-terminal" evidence="3">
    <location>
        <begin position="26"/>
        <end position="136"/>
    </location>
</feature>
<comment type="miscellaneous">
    <text evidence="2">Reaction mechanism of ThiL seems to utilize a direct, inline transfer of the gamma-phosphate of ATP to TMP rather than a phosphorylated enzyme intermediate.</text>
</comment>
<feature type="binding site" evidence="2">
    <location>
        <position position="44"/>
    </location>
    <ligand>
        <name>Mg(2+)</name>
        <dbReference type="ChEBI" id="CHEBI:18420"/>
        <label>1</label>
    </ligand>
</feature>
<dbReference type="NCBIfam" id="TIGR01379">
    <property type="entry name" value="thiL"/>
    <property type="match status" value="1"/>
</dbReference>
<feature type="binding site" evidence="2">
    <location>
        <position position="208"/>
    </location>
    <ligand>
        <name>Mg(2+)</name>
        <dbReference type="ChEBI" id="CHEBI:18420"/>
        <label>5</label>
    </ligand>
</feature>
<dbReference type="Pfam" id="PF02769">
    <property type="entry name" value="AIRS_C"/>
    <property type="match status" value="1"/>
</dbReference>
<keyword evidence="2" id="KW-0479">Metal-binding</keyword>
<feature type="binding site" evidence="2">
    <location>
        <position position="207"/>
    </location>
    <ligand>
        <name>ATP</name>
        <dbReference type="ChEBI" id="CHEBI:30616"/>
    </ligand>
</feature>
<dbReference type="InterPro" id="IPR036921">
    <property type="entry name" value="PurM-like_N_sf"/>
</dbReference>
<evidence type="ECO:0000313" key="6">
    <source>
        <dbReference type="Proteomes" id="UP000199233"/>
    </source>
</evidence>
<dbReference type="Gene3D" id="3.90.650.10">
    <property type="entry name" value="PurM-like C-terminal domain"/>
    <property type="match status" value="1"/>
</dbReference>